<comment type="similarity">
    <text evidence="1">Belongs to the protein-tyrosine phosphatase family.</text>
</comment>
<accession>A0ABS7IW64</accession>
<dbReference type="PANTHER" id="PTHR31126:SF1">
    <property type="entry name" value="TYROSINE SPECIFIC PROTEIN PHOSPHATASES DOMAIN-CONTAINING PROTEIN"/>
    <property type="match status" value="1"/>
</dbReference>
<dbReference type="EMBL" id="JAIGNK010000002">
    <property type="protein sequence ID" value="MBX7457759.1"/>
    <property type="molecule type" value="Genomic_DNA"/>
</dbReference>
<dbReference type="Pfam" id="PF13350">
    <property type="entry name" value="Y_phosphatase3"/>
    <property type="match status" value="1"/>
</dbReference>
<dbReference type="InterPro" id="IPR000387">
    <property type="entry name" value="Tyr_Pase_dom"/>
</dbReference>
<dbReference type="PROSITE" id="PS00383">
    <property type="entry name" value="TYR_PHOSPHATASE_1"/>
    <property type="match status" value="1"/>
</dbReference>
<keyword evidence="4" id="KW-1185">Reference proteome</keyword>
<dbReference type="InterPro" id="IPR029021">
    <property type="entry name" value="Prot-tyrosine_phosphatase-like"/>
</dbReference>
<organism evidence="3 4">
    <name type="scientific">Qipengyuania polymorpha</name>
    <dbReference type="NCBI Taxonomy" id="2867234"/>
    <lineage>
        <taxon>Bacteria</taxon>
        <taxon>Pseudomonadati</taxon>
        <taxon>Pseudomonadota</taxon>
        <taxon>Alphaproteobacteria</taxon>
        <taxon>Sphingomonadales</taxon>
        <taxon>Erythrobacteraceae</taxon>
        <taxon>Qipengyuania</taxon>
    </lineage>
</organism>
<dbReference type="Gene3D" id="3.90.190.10">
    <property type="entry name" value="Protein tyrosine phosphatase superfamily"/>
    <property type="match status" value="1"/>
</dbReference>
<dbReference type="InterPro" id="IPR016130">
    <property type="entry name" value="Tyr_Pase_AS"/>
</dbReference>
<evidence type="ECO:0000313" key="4">
    <source>
        <dbReference type="Proteomes" id="UP000783253"/>
    </source>
</evidence>
<feature type="domain" description="Tyrosine specific protein phosphatases" evidence="2">
    <location>
        <begin position="128"/>
        <end position="179"/>
    </location>
</feature>
<proteinExistence type="inferred from homology"/>
<sequence>MIREPFLNTDGIHNFRDYGGWKVEGGGNVKTGLLWRSGQHVGASEADLQAVRALGIRTVVDLRGVSERDRNPCKRPEGFDGEVFFYDGETSSSPPHMDVDEGTTTEEFARQRMLGVYTRIPRNVAMISMFAQYLRLLAERDGPSLVHCFAGKDRTGVAAMLMLHVLGVSRENQMAEFLRTNHAPTLEVLAAQSVPGIEQRLGRKLDDGAIKALLEVREEYLETFWQVVEEEHGTLDAYIEGTLGVDELLKEQLRTRFVA</sequence>
<dbReference type="SUPFAM" id="SSF52799">
    <property type="entry name" value="(Phosphotyrosine protein) phosphatases II"/>
    <property type="match status" value="1"/>
</dbReference>
<gene>
    <name evidence="3" type="ORF">K3152_05835</name>
</gene>
<protein>
    <submittedName>
        <fullName evidence="3">Tyrosine-protein phosphatase</fullName>
    </submittedName>
</protein>
<evidence type="ECO:0000256" key="1">
    <source>
        <dbReference type="ARBA" id="ARBA00009580"/>
    </source>
</evidence>
<dbReference type="PANTHER" id="PTHR31126">
    <property type="entry name" value="TYROSINE-PROTEIN PHOSPHATASE"/>
    <property type="match status" value="1"/>
</dbReference>
<dbReference type="RefSeq" id="WP_221573194.1">
    <property type="nucleotide sequence ID" value="NZ_JAIGNK010000002.1"/>
</dbReference>
<evidence type="ECO:0000259" key="2">
    <source>
        <dbReference type="PROSITE" id="PS50056"/>
    </source>
</evidence>
<dbReference type="InterPro" id="IPR026893">
    <property type="entry name" value="Tyr/Ser_Pase_IphP-type"/>
</dbReference>
<name>A0ABS7IW64_9SPHN</name>
<reference evidence="3 4" key="1">
    <citation type="submission" date="2021-08" db="EMBL/GenBank/DDBJ databases">
        <title>Comparative Genomics Analysis of the Genus Qipengyuania Reveals Extensive Genetic Diversity and Metabolic Versatility, Including the Description of Fifteen Novel Species.</title>
        <authorList>
            <person name="Liu Y."/>
        </authorList>
    </citation>
    <scope>NUCLEOTIDE SEQUENCE [LARGE SCALE GENOMIC DNA]</scope>
    <source>
        <strain evidence="3 4">1NDH17</strain>
    </source>
</reference>
<dbReference type="Proteomes" id="UP000783253">
    <property type="component" value="Unassembled WGS sequence"/>
</dbReference>
<dbReference type="PROSITE" id="PS50056">
    <property type="entry name" value="TYR_PHOSPHATASE_2"/>
    <property type="match status" value="1"/>
</dbReference>
<evidence type="ECO:0000313" key="3">
    <source>
        <dbReference type="EMBL" id="MBX7457759.1"/>
    </source>
</evidence>
<comment type="caution">
    <text evidence="3">The sequence shown here is derived from an EMBL/GenBank/DDBJ whole genome shotgun (WGS) entry which is preliminary data.</text>
</comment>